<evidence type="ECO:0000313" key="2">
    <source>
        <dbReference type="Proteomes" id="UP000183077"/>
    </source>
</evidence>
<dbReference type="RefSeq" id="WP_074747825.1">
    <property type="nucleotide sequence ID" value="NZ_FNYS01000025.1"/>
</dbReference>
<organism evidence="1 2">
    <name type="scientific">Myroides marinus</name>
    <dbReference type="NCBI Taxonomy" id="703342"/>
    <lineage>
        <taxon>Bacteria</taxon>
        <taxon>Pseudomonadati</taxon>
        <taxon>Bacteroidota</taxon>
        <taxon>Flavobacteriia</taxon>
        <taxon>Flavobacteriales</taxon>
        <taxon>Flavobacteriaceae</taxon>
        <taxon>Myroides</taxon>
    </lineage>
</organism>
<sequence>MLARYIEWKVFKANATKLTADERNLLSRQEEVFRALGLVDDNITPPIFSKLLKNEDFAEAYKQVEQNRKYKDLLSLEEQAVLKFYTNESYYKFNQAVIKGISESDIIEIDY</sequence>
<dbReference type="GeneID" id="82258517"/>
<evidence type="ECO:0000313" key="1">
    <source>
        <dbReference type="EMBL" id="SEJ33301.1"/>
    </source>
</evidence>
<dbReference type="Proteomes" id="UP000183077">
    <property type="component" value="Unassembled WGS sequence"/>
</dbReference>
<accession>A0A1H6XW92</accession>
<name>A0A1H6XW92_9FLAO</name>
<dbReference type="EMBL" id="FNYS01000025">
    <property type="protein sequence ID" value="SEJ33301.1"/>
    <property type="molecule type" value="Genomic_DNA"/>
</dbReference>
<gene>
    <name evidence="1" type="ORF">SAMN04488018_12530</name>
</gene>
<reference evidence="1 2" key="1">
    <citation type="submission" date="2016-10" db="EMBL/GenBank/DDBJ databases">
        <authorList>
            <person name="de Groot N.N."/>
        </authorList>
    </citation>
    <scope>NUCLEOTIDE SEQUENCE [LARGE SCALE GENOMIC DNA]</scope>
    <source>
        <strain evidence="1 2">DSM 23048</strain>
    </source>
</reference>
<proteinExistence type="predicted"/>
<dbReference type="AlphaFoldDB" id="A0A1H6XW92"/>
<protein>
    <submittedName>
        <fullName evidence="1">Uncharacterized protein</fullName>
    </submittedName>
</protein>